<evidence type="ECO:0000256" key="1">
    <source>
        <dbReference type="ARBA" id="ARBA00004236"/>
    </source>
</evidence>
<keyword evidence="5 9" id="KW-0472">Membrane</keyword>
<keyword evidence="9" id="KW-0812">Transmembrane</keyword>
<keyword evidence="4" id="KW-0391">Immunity</keyword>
<keyword evidence="13" id="KW-1185">Reference proteome</keyword>
<dbReference type="InterPro" id="IPR036179">
    <property type="entry name" value="Ig-like_dom_sf"/>
</dbReference>
<dbReference type="InterPro" id="IPR007110">
    <property type="entry name" value="Ig-like_dom"/>
</dbReference>
<dbReference type="PROSITE" id="PS50835">
    <property type="entry name" value="IG_LIKE"/>
    <property type="match status" value="2"/>
</dbReference>
<keyword evidence="6" id="KW-1015">Disulfide bond</keyword>
<reference evidence="13" key="2">
    <citation type="submission" date="2023-03" db="EMBL/GenBank/DDBJ databases">
        <authorList>
            <consortium name="Wellcome Sanger Institute Data Sharing"/>
        </authorList>
    </citation>
    <scope>NUCLEOTIDE SEQUENCE [LARGE SCALE GENOMIC DNA]</scope>
</reference>
<dbReference type="GO" id="GO:0005886">
    <property type="term" value="C:plasma membrane"/>
    <property type="evidence" value="ECO:0007669"/>
    <property type="project" value="UniProtKB-SubCell"/>
</dbReference>
<evidence type="ECO:0000256" key="3">
    <source>
        <dbReference type="ARBA" id="ARBA00022729"/>
    </source>
</evidence>
<organism evidence="12 13">
    <name type="scientific">Astatotilapia calliptera</name>
    <name type="common">Eastern happy</name>
    <name type="synonym">Chromis callipterus</name>
    <dbReference type="NCBI Taxonomy" id="8154"/>
    <lineage>
        <taxon>Eukaryota</taxon>
        <taxon>Metazoa</taxon>
        <taxon>Chordata</taxon>
        <taxon>Craniata</taxon>
        <taxon>Vertebrata</taxon>
        <taxon>Euteleostomi</taxon>
        <taxon>Actinopterygii</taxon>
        <taxon>Neopterygii</taxon>
        <taxon>Teleostei</taxon>
        <taxon>Neoteleostei</taxon>
        <taxon>Acanthomorphata</taxon>
        <taxon>Ovalentaria</taxon>
        <taxon>Cichlomorphae</taxon>
        <taxon>Cichliformes</taxon>
        <taxon>Cichlidae</taxon>
        <taxon>African cichlids</taxon>
        <taxon>Pseudocrenilabrinae</taxon>
        <taxon>Haplochromini</taxon>
        <taxon>Astatotilapia</taxon>
    </lineage>
</organism>
<dbReference type="GO" id="GO:0009617">
    <property type="term" value="P:response to bacterium"/>
    <property type="evidence" value="ECO:0007669"/>
    <property type="project" value="TreeGrafter"/>
</dbReference>
<feature type="transmembrane region" description="Helical" evidence="9">
    <location>
        <begin position="245"/>
        <end position="267"/>
    </location>
</feature>
<feature type="domain" description="Ig-like" evidence="11">
    <location>
        <begin position="23"/>
        <end position="111"/>
    </location>
</feature>
<keyword evidence="7" id="KW-0325">Glycoprotein</keyword>
<dbReference type="PANTHER" id="PTHR19433">
    <property type="entry name" value="T-CELL RECEPTOR ALPHA CHAIN V REGION-RELATED"/>
    <property type="match status" value="1"/>
</dbReference>
<dbReference type="SUPFAM" id="SSF48726">
    <property type="entry name" value="Immunoglobulin"/>
    <property type="match status" value="2"/>
</dbReference>
<dbReference type="InterPro" id="IPR003599">
    <property type="entry name" value="Ig_sub"/>
</dbReference>
<dbReference type="AlphaFoldDB" id="A0A3P8NL78"/>
<dbReference type="InterPro" id="IPR052051">
    <property type="entry name" value="TCR_complex_component"/>
</dbReference>
<keyword evidence="9" id="KW-1133">Transmembrane helix</keyword>
<evidence type="ECO:0000256" key="8">
    <source>
        <dbReference type="SAM" id="MobiDB-lite"/>
    </source>
</evidence>
<keyword evidence="2" id="KW-1003">Cell membrane</keyword>
<evidence type="ECO:0000256" key="6">
    <source>
        <dbReference type="ARBA" id="ARBA00023157"/>
    </source>
</evidence>
<dbReference type="Gene3D" id="2.60.40.10">
    <property type="entry name" value="Immunoglobulins"/>
    <property type="match status" value="2"/>
</dbReference>
<dbReference type="GO" id="GO:0002376">
    <property type="term" value="P:immune system process"/>
    <property type="evidence" value="ECO:0007669"/>
    <property type="project" value="UniProtKB-KW"/>
</dbReference>
<keyword evidence="3 10" id="KW-0732">Signal</keyword>
<evidence type="ECO:0000256" key="10">
    <source>
        <dbReference type="SAM" id="SignalP"/>
    </source>
</evidence>
<dbReference type="InterPro" id="IPR013106">
    <property type="entry name" value="Ig_V-set"/>
</dbReference>
<feature type="domain" description="Ig-like" evidence="11">
    <location>
        <begin position="152"/>
        <end position="248"/>
    </location>
</feature>
<evidence type="ECO:0000256" key="2">
    <source>
        <dbReference type="ARBA" id="ARBA00022475"/>
    </source>
</evidence>
<reference evidence="12 13" key="1">
    <citation type="submission" date="2018-05" db="EMBL/GenBank/DDBJ databases">
        <authorList>
            <person name="Datahose"/>
        </authorList>
    </citation>
    <scope>NUCLEOTIDE SEQUENCE</scope>
</reference>
<dbReference type="SMART" id="SM00409">
    <property type="entry name" value="IG"/>
    <property type="match status" value="2"/>
</dbReference>
<feature type="chain" id="PRO_5044236824" description="Ig-like domain-containing protein" evidence="10">
    <location>
        <begin position="20"/>
        <end position="345"/>
    </location>
</feature>
<reference evidence="12" key="3">
    <citation type="submission" date="2025-08" db="UniProtKB">
        <authorList>
            <consortium name="Ensembl"/>
        </authorList>
    </citation>
    <scope>IDENTIFICATION</scope>
</reference>
<dbReference type="Bgee" id="ENSACLG00000003690">
    <property type="expression patterns" value="Expressed in spleen and 1 other cell type or tissue"/>
</dbReference>
<feature type="compositionally biased region" description="Polar residues" evidence="8">
    <location>
        <begin position="283"/>
        <end position="298"/>
    </location>
</feature>
<feature type="region of interest" description="Disordered" evidence="8">
    <location>
        <begin position="275"/>
        <end position="298"/>
    </location>
</feature>
<dbReference type="Ensembl" id="ENSACLT00000005617.2">
    <property type="protein sequence ID" value="ENSACLP00000005499.2"/>
    <property type="gene ID" value="ENSACLG00000003626.2"/>
</dbReference>
<dbReference type="Pfam" id="PF07686">
    <property type="entry name" value="V-set"/>
    <property type="match status" value="1"/>
</dbReference>
<dbReference type="PANTHER" id="PTHR19433:SF133">
    <property type="entry name" value="IMMUNE-TYPE RECEPTOR 5 PRECURSOR-RELATED"/>
    <property type="match status" value="1"/>
</dbReference>
<evidence type="ECO:0000256" key="9">
    <source>
        <dbReference type="SAM" id="Phobius"/>
    </source>
</evidence>
<dbReference type="CDD" id="cd00099">
    <property type="entry name" value="IgV"/>
    <property type="match status" value="2"/>
</dbReference>
<sequence length="345" mass="38117">MIRRLLSLILLSTLSLTEGDEDPFQSSITVTKLGDNVTLTCKIPRDNVGLSYWYKLNFGNMIETIASGSFDKISLKGPFNNSRFNATKVGDIYSLTITNATKEDEATYLCQGGTAYIMEFFNSMLLVVDDTKTLQKSFTVKQTSDVESVHLGDTMTLQCSLLSENKDDTDQCPDEDKVHWFKGASESHPGSIYHGSLRNKEDGRCDYSLSKTVTNSSDAGTYYCAVVTCSEILFGEGTKVVTNEFPLSAVLVTLLIFSVLVNFGLIVSRKKKPTCEQSKGGETVSTQPPTNDQGRSTADQLSNVDGEEVGVNYAALDFPSRKAKKWKNKWELPDDSIYSGMIDYQ</sequence>
<accession>A0A3P8NL78</accession>
<comment type="subcellular location">
    <subcellularLocation>
        <location evidence="1">Cell membrane</location>
    </subcellularLocation>
</comment>
<feature type="signal peptide" evidence="10">
    <location>
        <begin position="1"/>
        <end position="19"/>
    </location>
</feature>
<evidence type="ECO:0000313" key="12">
    <source>
        <dbReference type="Ensembl" id="ENSACLP00000005499.2"/>
    </source>
</evidence>
<reference evidence="12" key="4">
    <citation type="submission" date="2025-09" db="UniProtKB">
        <authorList>
            <consortium name="Ensembl"/>
        </authorList>
    </citation>
    <scope>IDENTIFICATION</scope>
</reference>
<dbReference type="InterPro" id="IPR013783">
    <property type="entry name" value="Ig-like_fold"/>
</dbReference>
<proteinExistence type="predicted"/>
<evidence type="ECO:0000256" key="7">
    <source>
        <dbReference type="ARBA" id="ARBA00023180"/>
    </source>
</evidence>
<evidence type="ECO:0000256" key="4">
    <source>
        <dbReference type="ARBA" id="ARBA00022859"/>
    </source>
</evidence>
<dbReference type="Proteomes" id="UP000265100">
    <property type="component" value="Chromosome 2"/>
</dbReference>
<evidence type="ECO:0000259" key="11">
    <source>
        <dbReference type="PROSITE" id="PS50835"/>
    </source>
</evidence>
<evidence type="ECO:0000256" key="5">
    <source>
        <dbReference type="ARBA" id="ARBA00023136"/>
    </source>
</evidence>
<dbReference type="GeneTree" id="ENSGT01030000234530"/>
<evidence type="ECO:0000313" key="13">
    <source>
        <dbReference type="Proteomes" id="UP000265100"/>
    </source>
</evidence>
<protein>
    <recommendedName>
        <fullName evidence="11">Ig-like domain-containing protein</fullName>
    </recommendedName>
</protein>
<name>A0A3P8NL78_ASTCA</name>